<dbReference type="Gene3D" id="1.10.287.130">
    <property type="match status" value="1"/>
</dbReference>
<evidence type="ECO:0000256" key="5">
    <source>
        <dbReference type="ARBA" id="ARBA00022777"/>
    </source>
</evidence>
<dbReference type="SMART" id="SM00387">
    <property type="entry name" value="HATPase_c"/>
    <property type="match status" value="1"/>
</dbReference>
<dbReference type="CDD" id="cd00082">
    <property type="entry name" value="HisKA"/>
    <property type="match status" value="1"/>
</dbReference>
<sequence>MNDDFQADIDAIGRIDAVPMILDVICRTTGMGFSAVARVTEDRWVACQVLDSIDFGLEPGGELSVKTTLCDQIRDTGEAVVIEEVAKDERYALHHTPAIYGFQSYISMPIVLPDGTFFGTLCAIDPRPARLDNPEVIGMFKLFAELIAFHLHANERLAMTEAALVDERRISEFREQFVAVLGHDLRNPVASIQSGTRMLLRSPLDEKAKSIVKLIRGSAVRMSGLIDNVLDLARARLGGGVVLDVDEAEPLKPTLIQVVDELVSIQPDRLVETHFDFEDPVKCDRVRIGQLLSNLLGNALMHGAEDSPVRIRASIDGDAFELSVSNSGDPIPLEAQEQLFLPFFRREARPGQQGLGLGLYIASEIARVHGGTLEVASTHEETRFTFRMPLVR</sequence>
<reference evidence="9" key="1">
    <citation type="submission" date="2017-11" db="EMBL/GenBank/DDBJ databases">
        <authorList>
            <person name="Kuznetsova I."/>
            <person name="Sazanova A."/>
            <person name="Chirak E."/>
            <person name="Safronova V."/>
            <person name="Willems A."/>
        </authorList>
    </citation>
    <scope>NUCLEOTIDE SEQUENCE [LARGE SCALE GENOMIC DNA]</scope>
    <source>
        <strain evidence="9">PEPV15</strain>
    </source>
</reference>
<accession>A0A2P7AWT7</accession>
<dbReference type="InterPro" id="IPR003661">
    <property type="entry name" value="HisK_dim/P_dom"/>
</dbReference>
<dbReference type="Pfam" id="PF01590">
    <property type="entry name" value="GAF"/>
    <property type="match status" value="1"/>
</dbReference>
<comment type="caution">
    <text evidence="8">The sequence shown here is derived from an EMBL/GenBank/DDBJ whole genome shotgun (WGS) entry which is preliminary data.</text>
</comment>
<evidence type="ECO:0000313" key="8">
    <source>
        <dbReference type="EMBL" id="PSH58676.1"/>
    </source>
</evidence>
<dbReference type="InterPro" id="IPR036890">
    <property type="entry name" value="HATPase_C_sf"/>
</dbReference>
<dbReference type="Gene3D" id="3.30.450.40">
    <property type="match status" value="1"/>
</dbReference>
<keyword evidence="5 8" id="KW-0418">Kinase</keyword>
<feature type="domain" description="Histidine kinase" evidence="7">
    <location>
        <begin position="180"/>
        <end position="392"/>
    </location>
</feature>
<dbReference type="InterPro" id="IPR029016">
    <property type="entry name" value="GAF-like_dom_sf"/>
</dbReference>
<keyword evidence="9" id="KW-1185">Reference proteome</keyword>
<dbReference type="SMART" id="SM00065">
    <property type="entry name" value="GAF"/>
    <property type="match status" value="1"/>
</dbReference>
<dbReference type="InterPro" id="IPR036097">
    <property type="entry name" value="HisK_dim/P_sf"/>
</dbReference>
<dbReference type="OrthoDB" id="9795133at2"/>
<name>A0A2P7AWT7_9HYPH</name>
<keyword evidence="4" id="KW-0808">Transferase</keyword>
<dbReference type="GO" id="GO:0000155">
    <property type="term" value="F:phosphorelay sensor kinase activity"/>
    <property type="evidence" value="ECO:0007669"/>
    <property type="project" value="InterPro"/>
</dbReference>
<comment type="catalytic activity">
    <reaction evidence="1">
        <text>ATP + protein L-histidine = ADP + protein N-phospho-L-histidine.</text>
        <dbReference type="EC" id="2.7.13.3"/>
    </reaction>
</comment>
<evidence type="ECO:0000256" key="3">
    <source>
        <dbReference type="ARBA" id="ARBA00022553"/>
    </source>
</evidence>
<dbReference type="PRINTS" id="PR00344">
    <property type="entry name" value="BCTRLSENSOR"/>
</dbReference>
<dbReference type="Gene3D" id="3.30.565.10">
    <property type="entry name" value="Histidine kinase-like ATPase, C-terminal domain"/>
    <property type="match status" value="1"/>
</dbReference>
<dbReference type="CDD" id="cd00075">
    <property type="entry name" value="HATPase"/>
    <property type="match status" value="1"/>
</dbReference>
<dbReference type="PANTHER" id="PTHR43711">
    <property type="entry name" value="TWO-COMPONENT HISTIDINE KINASE"/>
    <property type="match status" value="1"/>
</dbReference>
<evidence type="ECO:0000313" key="9">
    <source>
        <dbReference type="Proteomes" id="UP000241158"/>
    </source>
</evidence>
<dbReference type="RefSeq" id="WP_106717127.1">
    <property type="nucleotide sequence ID" value="NZ_JACHXT010000004.1"/>
</dbReference>
<dbReference type="SUPFAM" id="SSF55874">
    <property type="entry name" value="ATPase domain of HSP90 chaperone/DNA topoisomerase II/histidine kinase"/>
    <property type="match status" value="1"/>
</dbReference>
<keyword evidence="6" id="KW-0902">Two-component regulatory system</keyword>
<dbReference type="InterPro" id="IPR004358">
    <property type="entry name" value="Sig_transdc_His_kin-like_C"/>
</dbReference>
<evidence type="ECO:0000256" key="2">
    <source>
        <dbReference type="ARBA" id="ARBA00012438"/>
    </source>
</evidence>
<dbReference type="SUPFAM" id="SSF47384">
    <property type="entry name" value="Homodimeric domain of signal transducing histidine kinase"/>
    <property type="match status" value="1"/>
</dbReference>
<dbReference type="PROSITE" id="PS50109">
    <property type="entry name" value="HIS_KIN"/>
    <property type="match status" value="1"/>
</dbReference>
<keyword evidence="3" id="KW-0597">Phosphoprotein</keyword>
<organism evidence="8 9">
    <name type="scientific">Phyllobacterium endophyticum</name>
    <dbReference type="NCBI Taxonomy" id="1149773"/>
    <lineage>
        <taxon>Bacteria</taxon>
        <taxon>Pseudomonadati</taxon>
        <taxon>Pseudomonadota</taxon>
        <taxon>Alphaproteobacteria</taxon>
        <taxon>Hyphomicrobiales</taxon>
        <taxon>Phyllobacteriaceae</taxon>
        <taxon>Phyllobacterium</taxon>
    </lineage>
</organism>
<proteinExistence type="predicted"/>
<dbReference type="PANTHER" id="PTHR43711:SF1">
    <property type="entry name" value="HISTIDINE KINASE 1"/>
    <property type="match status" value="1"/>
</dbReference>
<gene>
    <name evidence="8" type="ORF">CU100_14010</name>
</gene>
<dbReference type="EMBL" id="PGGN01000002">
    <property type="protein sequence ID" value="PSH58676.1"/>
    <property type="molecule type" value="Genomic_DNA"/>
</dbReference>
<dbReference type="SUPFAM" id="SSF55781">
    <property type="entry name" value="GAF domain-like"/>
    <property type="match status" value="1"/>
</dbReference>
<dbReference type="Pfam" id="PF02518">
    <property type="entry name" value="HATPase_c"/>
    <property type="match status" value="1"/>
</dbReference>
<evidence type="ECO:0000256" key="4">
    <source>
        <dbReference type="ARBA" id="ARBA00022679"/>
    </source>
</evidence>
<dbReference type="SMART" id="SM00388">
    <property type="entry name" value="HisKA"/>
    <property type="match status" value="1"/>
</dbReference>
<evidence type="ECO:0000256" key="6">
    <source>
        <dbReference type="ARBA" id="ARBA00023012"/>
    </source>
</evidence>
<evidence type="ECO:0000256" key="1">
    <source>
        <dbReference type="ARBA" id="ARBA00000085"/>
    </source>
</evidence>
<dbReference type="InterPro" id="IPR003594">
    <property type="entry name" value="HATPase_dom"/>
</dbReference>
<dbReference type="Pfam" id="PF00512">
    <property type="entry name" value="HisKA"/>
    <property type="match status" value="1"/>
</dbReference>
<dbReference type="EC" id="2.7.13.3" evidence="2"/>
<protein>
    <recommendedName>
        <fullName evidence="2">histidine kinase</fullName>
        <ecNumber evidence="2">2.7.13.3</ecNumber>
    </recommendedName>
</protein>
<dbReference type="Proteomes" id="UP000241158">
    <property type="component" value="Unassembled WGS sequence"/>
</dbReference>
<dbReference type="InterPro" id="IPR050736">
    <property type="entry name" value="Sensor_HK_Regulatory"/>
</dbReference>
<evidence type="ECO:0000259" key="7">
    <source>
        <dbReference type="PROSITE" id="PS50109"/>
    </source>
</evidence>
<dbReference type="AlphaFoldDB" id="A0A2P7AWT7"/>
<dbReference type="InterPro" id="IPR005467">
    <property type="entry name" value="His_kinase_dom"/>
</dbReference>
<dbReference type="InterPro" id="IPR003018">
    <property type="entry name" value="GAF"/>
</dbReference>